<evidence type="ECO:0000256" key="4">
    <source>
        <dbReference type="ARBA" id="ARBA00022723"/>
    </source>
</evidence>
<dbReference type="Pfam" id="PF03264">
    <property type="entry name" value="Cytochrom_NNT"/>
    <property type="match status" value="1"/>
</dbReference>
<dbReference type="GO" id="GO:0030313">
    <property type="term" value="C:cell envelope"/>
    <property type="evidence" value="ECO:0007669"/>
    <property type="project" value="UniProtKB-SubCell"/>
</dbReference>
<dbReference type="Proteomes" id="UP000230956">
    <property type="component" value="Unassembled WGS sequence"/>
</dbReference>
<evidence type="ECO:0000313" key="9">
    <source>
        <dbReference type="EMBL" id="PIZ42032.1"/>
    </source>
</evidence>
<proteinExistence type="predicted"/>
<accession>A0A2M7TAN6</accession>
<dbReference type="AlphaFoldDB" id="A0A2M7TAN6"/>
<keyword evidence="7" id="KW-1133">Transmembrane helix</keyword>
<dbReference type="InterPro" id="IPR038266">
    <property type="entry name" value="NapC/NirT_cytc_sf"/>
</dbReference>
<gene>
    <name evidence="9" type="ORF">COY37_01135</name>
</gene>
<dbReference type="RefSeq" id="WP_286679120.1">
    <property type="nucleotide sequence ID" value="NZ_MNXI01000129.1"/>
</dbReference>
<reference evidence="10" key="1">
    <citation type="submission" date="2017-09" db="EMBL/GenBank/DDBJ databases">
        <title>Depth-based differentiation of microbial function through sediment-hosted aquifers and enrichment of novel symbionts in the deep terrestrial subsurface.</title>
        <authorList>
            <person name="Probst A.J."/>
            <person name="Ladd B."/>
            <person name="Jarett J.K."/>
            <person name="Geller-Mcgrath D.E."/>
            <person name="Sieber C.M.K."/>
            <person name="Emerson J.B."/>
            <person name="Anantharaman K."/>
            <person name="Thomas B.C."/>
            <person name="Malmstrom R."/>
            <person name="Stieglmeier M."/>
            <person name="Klingl A."/>
            <person name="Woyke T."/>
            <person name="Ryan C.M."/>
            <person name="Banfield J.F."/>
        </authorList>
    </citation>
    <scope>NUCLEOTIDE SEQUENCE [LARGE SCALE GENOMIC DNA]</scope>
</reference>
<dbReference type="InterPro" id="IPR036280">
    <property type="entry name" value="Multihaem_cyt_sf"/>
</dbReference>
<keyword evidence="2" id="KW-0813">Transport</keyword>
<feature type="transmembrane region" description="Helical" evidence="7">
    <location>
        <begin position="72"/>
        <end position="91"/>
    </location>
</feature>
<comment type="caution">
    <text evidence="9">The sequence shown here is derived from an EMBL/GenBank/DDBJ whole genome shotgun (WGS) entry which is preliminary data.</text>
</comment>
<evidence type="ECO:0000256" key="5">
    <source>
        <dbReference type="ARBA" id="ARBA00022982"/>
    </source>
</evidence>
<dbReference type="InterPro" id="IPR005126">
    <property type="entry name" value="NapC/NirT_cyt_c_N"/>
</dbReference>
<evidence type="ECO:0000259" key="8">
    <source>
        <dbReference type="Pfam" id="PF03264"/>
    </source>
</evidence>
<name>A0A2M7TAN6_9ACTN</name>
<evidence type="ECO:0000256" key="6">
    <source>
        <dbReference type="ARBA" id="ARBA00023004"/>
    </source>
</evidence>
<evidence type="ECO:0000256" key="7">
    <source>
        <dbReference type="SAM" id="Phobius"/>
    </source>
</evidence>
<feature type="domain" description="NapC/NirT cytochrome c N-terminal" evidence="8">
    <location>
        <begin position="72"/>
        <end position="150"/>
    </location>
</feature>
<keyword evidence="7" id="KW-0812">Transmembrane</keyword>
<dbReference type="EMBL" id="PFNG01000032">
    <property type="protein sequence ID" value="PIZ42032.1"/>
    <property type="molecule type" value="Genomic_DNA"/>
</dbReference>
<dbReference type="GO" id="GO:0046872">
    <property type="term" value="F:metal ion binding"/>
    <property type="evidence" value="ECO:0007669"/>
    <property type="project" value="UniProtKB-KW"/>
</dbReference>
<organism evidence="9 10">
    <name type="scientific">Candidatus Aquicultor secundus</name>
    <dbReference type="NCBI Taxonomy" id="1973895"/>
    <lineage>
        <taxon>Bacteria</taxon>
        <taxon>Bacillati</taxon>
        <taxon>Actinomycetota</taxon>
        <taxon>Candidatus Aquicultoria</taxon>
        <taxon>Candidatus Aquicultorales</taxon>
        <taxon>Candidatus Aquicultoraceae</taxon>
        <taxon>Candidatus Aquicultor</taxon>
    </lineage>
</organism>
<keyword evidence="6" id="KW-0408">Iron</keyword>
<evidence type="ECO:0000313" key="10">
    <source>
        <dbReference type="Proteomes" id="UP000230956"/>
    </source>
</evidence>
<evidence type="ECO:0000256" key="2">
    <source>
        <dbReference type="ARBA" id="ARBA00022448"/>
    </source>
</evidence>
<keyword evidence="5" id="KW-0249">Electron transport</keyword>
<comment type="subcellular location">
    <subcellularLocation>
        <location evidence="1">Cell envelope</location>
    </subcellularLocation>
</comment>
<dbReference type="SUPFAM" id="SSF48695">
    <property type="entry name" value="Multiheme cytochromes"/>
    <property type="match status" value="1"/>
</dbReference>
<evidence type="ECO:0000256" key="3">
    <source>
        <dbReference type="ARBA" id="ARBA00022617"/>
    </source>
</evidence>
<keyword evidence="4" id="KW-0479">Metal-binding</keyword>
<sequence length="369" mass="41059">MKQLDFNELIKHITAVIKQPELHMREIPILIGLGILAVFIFLILIAIIFVRPSKNKLKPLEAKELRRRVRKSYIVGLVLGVVAIGSLGVVMEFASRPEFCAGCHEMKQAYKASHASMHKNADCLACHQELGISGVFIEKFQLIEMVFAKSKVVGDVTSAQVTNEACLRCHKRILGSVEQVSTIRIKHKEPLEAGYSCTDCHFAKRMFHIDKRKLDKLGMSRCVDCHNQKKASAECPVCHTQGSGITPSIARSHYPPVHIPDSINCKVCHTASTCTACHAIRVPHPADWANGGHGLQAFVGKKLCWECHDQKSCKKCHPSVFPHGEDWVKEHGPALKARAEPCADCHKVEFCMMCHTDMLNFKVKAITGT</sequence>
<evidence type="ECO:0000256" key="1">
    <source>
        <dbReference type="ARBA" id="ARBA00004196"/>
    </source>
</evidence>
<keyword evidence="3" id="KW-0349">Heme</keyword>
<protein>
    <recommendedName>
        <fullName evidence="8">NapC/NirT cytochrome c N-terminal domain-containing protein</fullName>
    </recommendedName>
</protein>
<keyword evidence="7" id="KW-0472">Membrane</keyword>
<dbReference type="Gene3D" id="1.10.3820.10">
    <property type="entry name" value="Di-heme elbow motif domain"/>
    <property type="match status" value="1"/>
</dbReference>
<feature type="transmembrane region" description="Helical" evidence="7">
    <location>
        <begin position="29"/>
        <end position="51"/>
    </location>
</feature>